<name>A0A8A7KQ20_9FIRM</name>
<keyword evidence="3" id="KW-0804">Transcription</keyword>
<evidence type="ECO:0000259" key="4">
    <source>
        <dbReference type="SMART" id="SM00346"/>
    </source>
</evidence>
<dbReference type="PANTHER" id="PTHR30136">
    <property type="entry name" value="HELIX-TURN-HELIX TRANSCRIPTIONAL REGULATOR, ICLR FAMILY"/>
    <property type="match status" value="1"/>
</dbReference>
<proteinExistence type="predicted"/>
<keyword evidence="2" id="KW-0238">DNA-binding</keyword>
<evidence type="ECO:0000256" key="3">
    <source>
        <dbReference type="ARBA" id="ARBA00023163"/>
    </source>
</evidence>
<dbReference type="Gene3D" id="1.10.10.10">
    <property type="entry name" value="Winged helix-like DNA-binding domain superfamily/Winged helix DNA-binding domain"/>
    <property type="match status" value="1"/>
</dbReference>
<feature type="domain" description="HTH iclR-type" evidence="4">
    <location>
        <begin position="1"/>
        <end position="83"/>
    </location>
</feature>
<dbReference type="InterPro" id="IPR036390">
    <property type="entry name" value="WH_DNA-bd_sf"/>
</dbReference>
<dbReference type="EMBL" id="CP046640">
    <property type="protein sequence ID" value="QTL99902.1"/>
    <property type="molecule type" value="Genomic_DNA"/>
</dbReference>
<sequence length="239" mass="27468">MKIFEELVYCGEPLPLTRLSEKVGLNISTVHRLVNTLLHLNYVEQNKEGLYKLGLLTYQMAELINRDFDLREVVRPFLEDIVRQFNETSNLVVFENNQVVYLDQVESNNMVRMFASVGSRGPAYCTGAGKMLLSYLNEQELAEYMQETNFVSHTENTFANPGKLKLELLKIKEQGYSLDLEEREIGVRCLSVPIENREGRVLGALSISGPSARMTMEFIMLELLPVLRKKTEKIKEKIR</sequence>
<dbReference type="PANTHER" id="PTHR30136:SF35">
    <property type="entry name" value="HTH-TYPE TRANSCRIPTIONAL REGULATOR RV1719"/>
    <property type="match status" value="1"/>
</dbReference>
<evidence type="ECO:0000313" key="6">
    <source>
        <dbReference type="Proteomes" id="UP000665020"/>
    </source>
</evidence>
<organism evidence="5 6">
    <name type="scientific">Iocasia fonsfrigidae</name>
    <dbReference type="NCBI Taxonomy" id="2682810"/>
    <lineage>
        <taxon>Bacteria</taxon>
        <taxon>Bacillati</taxon>
        <taxon>Bacillota</taxon>
        <taxon>Clostridia</taxon>
        <taxon>Halanaerobiales</taxon>
        <taxon>Halanaerobiaceae</taxon>
        <taxon>Iocasia</taxon>
    </lineage>
</organism>
<dbReference type="InterPro" id="IPR029016">
    <property type="entry name" value="GAF-like_dom_sf"/>
</dbReference>
<dbReference type="InterPro" id="IPR050707">
    <property type="entry name" value="HTH_MetabolicPath_Reg"/>
</dbReference>
<dbReference type="AlphaFoldDB" id="A0A8A7KQ20"/>
<protein>
    <submittedName>
        <fullName evidence="5">Helix-turn-helix domain-containing protein</fullName>
    </submittedName>
</protein>
<accession>A0A8A7KQ20</accession>
<dbReference type="InterPro" id="IPR005471">
    <property type="entry name" value="Tscrpt_reg_IclR_N"/>
</dbReference>
<evidence type="ECO:0000256" key="2">
    <source>
        <dbReference type="ARBA" id="ARBA00023125"/>
    </source>
</evidence>
<dbReference type="Pfam" id="PF09339">
    <property type="entry name" value="HTH_IclR"/>
    <property type="match status" value="1"/>
</dbReference>
<reference evidence="5" key="1">
    <citation type="submission" date="2019-12" db="EMBL/GenBank/DDBJ databases">
        <authorList>
            <person name="zhang j."/>
            <person name="sun C.M."/>
        </authorList>
    </citation>
    <scope>NUCLEOTIDE SEQUENCE</scope>
    <source>
        <strain evidence="5">NS-1</strain>
    </source>
</reference>
<dbReference type="Pfam" id="PF01614">
    <property type="entry name" value="IclR_C"/>
    <property type="match status" value="1"/>
</dbReference>
<dbReference type="SUPFAM" id="SSF55781">
    <property type="entry name" value="GAF domain-like"/>
    <property type="match status" value="1"/>
</dbReference>
<evidence type="ECO:0000313" key="5">
    <source>
        <dbReference type="EMBL" id="QTL99902.1"/>
    </source>
</evidence>
<keyword evidence="1" id="KW-0805">Transcription regulation</keyword>
<evidence type="ECO:0000256" key="1">
    <source>
        <dbReference type="ARBA" id="ARBA00023015"/>
    </source>
</evidence>
<dbReference type="GO" id="GO:0045892">
    <property type="term" value="P:negative regulation of DNA-templated transcription"/>
    <property type="evidence" value="ECO:0007669"/>
    <property type="project" value="TreeGrafter"/>
</dbReference>
<dbReference type="InterPro" id="IPR014757">
    <property type="entry name" value="Tscrpt_reg_IclR_C"/>
</dbReference>
<dbReference type="InterPro" id="IPR036388">
    <property type="entry name" value="WH-like_DNA-bd_sf"/>
</dbReference>
<dbReference type="KEGG" id="ifn:GM661_02950"/>
<dbReference type="SMART" id="SM00346">
    <property type="entry name" value="HTH_ICLR"/>
    <property type="match status" value="1"/>
</dbReference>
<gene>
    <name evidence="5" type="ORF">GM661_02950</name>
</gene>
<dbReference type="Proteomes" id="UP000665020">
    <property type="component" value="Chromosome"/>
</dbReference>
<keyword evidence="6" id="KW-1185">Reference proteome</keyword>
<dbReference type="GO" id="GO:0003677">
    <property type="term" value="F:DNA binding"/>
    <property type="evidence" value="ECO:0007669"/>
    <property type="project" value="UniProtKB-KW"/>
</dbReference>
<dbReference type="SUPFAM" id="SSF46785">
    <property type="entry name" value="Winged helix' DNA-binding domain"/>
    <property type="match status" value="1"/>
</dbReference>
<dbReference type="GO" id="GO:0003700">
    <property type="term" value="F:DNA-binding transcription factor activity"/>
    <property type="evidence" value="ECO:0007669"/>
    <property type="project" value="TreeGrafter"/>
</dbReference>
<dbReference type="Gene3D" id="3.30.450.40">
    <property type="match status" value="1"/>
</dbReference>